<accession>A0A2U1FQS5</accession>
<dbReference type="Proteomes" id="UP000245639">
    <property type="component" value="Unassembled WGS sequence"/>
</dbReference>
<name>A0A2U1FQS5_9PSEU</name>
<evidence type="ECO:0000313" key="4">
    <source>
        <dbReference type="Proteomes" id="UP000245639"/>
    </source>
</evidence>
<gene>
    <name evidence="3" type="ORF">C8D89_101406</name>
</gene>
<dbReference type="Pfam" id="PF04149">
    <property type="entry name" value="DUF397"/>
    <property type="match status" value="1"/>
</dbReference>
<feature type="region of interest" description="Disordered" evidence="1">
    <location>
        <begin position="1"/>
        <end position="29"/>
    </location>
</feature>
<evidence type="ECO:0000256" key="1">
    <source>
        <dbReference type="SAM" id="MobiDB-lite"/>
    </source>
</evidence>
<dbReference type="InterPro" id="IPR007278">
    <property type="entry name" value="DUF397"/>
</dbReference>
<keyword evidence="4" id="KW-1185">Reference proteome</keyword>
<protein>
    <submittedName>
        <fullName evidence="3">Uncharacterized protein DUF397</fullName>
    </submittedName>
</protein>
<proteinExistence type="predicted"/>
<comment type="caution">
    <text evidence="3">The sequence shown here is derived from an EMBL/GenBank/DDBJ whole genome shotgun (WGS) entry which is preliminary data.</text>
</comment>
<reference evidence="3 4" key="1">
    <citation type="submission" date="2018-04" db="EMBL/GenBank/DDBJ databases">
        <title>Genomic Encyclopedia of Type Strains, Phase IV (KMG-IV): sequencing the most valuable type-strain genomes for metagenomic binning, comparative biology and taxonomic classification.</title>
        <authorList>
            <person name="Goeker M."/>
        </authorList>
    </citation>
    <scope>NUCLEOTIDE SEQUENCE [LARGE SCALE GENOMIC DNA]</scope>
    <source>
        <strain evidence="3 4">DSM 45771</strain>
    </source>
</reference>
<sequence length="76" mass="8197">MPEMTESDTAGLAWRKSRRTTPRGSCVEVAPLPDGGAAVRNARHRDGPVLVYTRAEITAFLLGAKDGDFDDLLEPA</sequence>
<organism evidence="3 4">
    <name type="scientific">Actinomycetospora cinnamomea</name>
    <dbReference type="NCBI Taxonomy" id="663609"/>
    <lineage>
        <taxon>Bacteria</taxon>
        <taxon>Bacillati</taxon>
        <taxon>Actinomycetota</taxon>
        <taxon>Actinomycetes</taxon>
        <taxon>Pseudonocardiales</taxon>
        <taxon>Pseudonocardiaceae</taxon>
        <taxon>Actinomycetospora</taxon>
    </lineage>
</organism>
<dbReference type="AlphaFoldDB" id="A0A2U1FQS5"/>
<evidence type="ECO:0000259" key="2">
    <source>
        <dbReference type="Pfam" id="PF04149"/>
    </source>
</evidence>
<dbReference type="EMBL" id="QEKW01000001">
    <property type="protein sequence ID" value="PVZ14541.1"/>
    <property type="molecule type" value="Genomic_DNA"/>
</dbReference>
<feature type="domain" description="DUF397" evidence="2">
    <location>
        <begin position="12"/>
        <end position="65"/>
    </location>
</feature>
<evidence type="ECO:0000313" key="3">
    <source>
        <dbReference type="EMBL" id="PVZ14541.1"/>
    </source>
</evidence>